<protein>
    <recommendedName>
        <fullName evidence="3">T9SS C-terminal target domain-containing protein</fullName>
    </recommendedName>
</protein>
<proteinExistence type="predicted"/>
<gene>
    <name evidence="1" type="ORF">MTP16_08465</name>
</gene>
<accession>A0ABY4BA82</accession>
<dbReference type="Proteomes" id="UP000831390">
    <property type="component" value="Chromosome"/>
</dbReference>
<dbReference type="EMBL" id="CP094534">
    <property type="protein sequence ID" value="UOE35669.1"/>
    <property type="molecule type" value="Genomic_DNA"/>
</dbReference>
<name>A0ABY4BA82_9BACT</name>
<evidence type="ECO:0000313" key="1">
    <source>
        <dbReference type="EMBL" id="UOE35669.1"/>
    </source>
</evidence>
<evidence type="ECO:0008006" key="3">
    <source>
        <dbReference type="Google" id="ProtNLM"/>
    </source>
</evidence>
<keyword evidence="2" id="KW-1185">Reference proteome</keyword>
<organism evidence="1 2">
    <name type="scientific">Hymenobacter monticola</name>
    <dbReference type="NCBI Taxonomy" id="1705399"/>
    <lineage>
        <taxon>Bacteria</taxon>
        <taxon>Pseudomonadati</taxon>
        <taxon>Bacteroidota</taxon>
        <taxon>Cytophagia</taxon>
        <taxon>Cytophagales</taxon>
        <taxon>Hymenobacteraceae</taxon>
        <taxon>Hymenobacter</taxon>
    </lineage>
</organism>
<reference evidence="1 2" key="1">
    <citation type="submission" date="2022-03" db="EMBL/GenBank/DDBJ databases">
        <title>Hymenobactersp. isolated from the air.</title>
        <authorList>
            <person name="Won M."/>
            <person name="Kwon S.-W."/>
        </authorList>
    </citation>
    <scope>NUCLEOTIDE SEQUENCE [LARGE SCALE GENOMIC DNA]</scope>
    <source>
        <strain evidence="1 2">KACC 22596</strain>
    </source>
</reference>
<evidence type="ECO:0000313" key="2">
    <source>
        <dbReference type="Proteomes" id="UP000831390"/>
    </source>
</evidence>
<dbReference type="RefSeq" id="WP_243518164.1">
    <property type="nucleotide sequence ID" value="NZ_CP094534.1"/>
</dbReference>
<sequence>MDQLPTSAATRDGRYYIAGLGDNSGTGQPLVVLHYSLACLDTAGNLRWQRNYPNPVIRIGAQFPATTGYAYLRRIVEAPRRGWWLLGDAQRDSANFQLYAIEVDSGGRFRRARWVEPFGRAADTKMFGSAGALRLRDGSGYAVSGQVLLDSLGRARTHGFVARLDTALNVVWRTLIETPAPTGPVLAPVRYTSAVQEAADGSLRVLTYLVDPPRPAPNEFEVLHLSAQGRLTRRDTYCSQVLTQAFPRTWQLLPGDSTILVAGQGAQRDGSGRLLAQPAWLAYFERPCRSQVIPVVAAARAGAGAGPALALYPQPATPGSAVRLVPAGPARGTAPVQLLDALGRPVAALAASAAGGEWQFTLPAGLPPGLYAVRVQAPGQPAATARLLVQGP</sequence>